<comment type="cofactor">
    <cofactor evidence="2">
        <name>[4Fe-4S] cluster</name>
        <dbReference type="ChEBI" id="CHEBI:49883"/>
    </cofactor>
</comment>
<dbReference type="PANTHER" id="PTHR43105:SF4">
    <property type="entry name" value="PROTEIN YDEP"/>
    <property type="match status" value="1"/>
</dbReference>
<evidence type="ECO:0000259" key="10">
    <source>
        <dbReference type="Pfam" id="PF00384"/>
    </source>
</evidence>
<keyword evidence="4" id="KW-0004">4Fe-4S</keyword>
<evidence type="ECO:0000313" key="13">
    <source>
        <dbReference type="Proteomes" id="UP000095759"/>
    </source>
</evidence>
<dbReference type="InterPro" id="IPR009010">
    <property type="entry name" value="Asp_de-COase-like_dom_sf"/>
</dbReference>
<evidence type="ECO:0000256" key="4">
    <source>
        <dbReference type="ARBA" id="ARBA00022485"/>
    </source>
</evidence>
<keyword evidence="8" id="KW-0408">Iron</keyword>
<evidence type="ECO:0000256" key="8">
    <source>
        <dbReference type="ARBA" id="ARBA00023004"/>
    </source>
</evidence>
<dbReference type="PANTHER" id="PTHR43105">
    <property type="entry name" value="RESPIRATORY NITRATE REDUCTASE"/>
    <property type="match status" value="1"/>
</dbReference>
<evidence type="ECO:0000256" key="3">
    <source>
        <dbReference type="ARBA" id="ARBA00010312"/>
    </source>
</evidence>
<keyword evidence="6" id="KW-0479">Metal-binding</keyword>
<dbReference type="InterPro" id="IPR010046">
    <property type="entry name" value="Mopterin_OxRdtse_a_bac"/>
</dbReference>
<feature type="domain" description="Molybdopterin oxidoreductase" evidence="10">
    <location>
        <begin position="120"/>
        <end position="488"/>
    </location>
</feature>
<comment type="caution">
    <text evidence="12">The sequence shown here is derived from an EMBL/GenBank/DDBJ whole genome shotgun (WGS) entry which is preliminary data.</text>
</comment>
<comment type="similarity">
    <text evidence="3">Belongs to the prokaryotic molybdopterin-containing oxidoreductase family.</text>
</comment>
<dbReference type="NCBIfam" id="TIGR01701">
    <property type="entry name" value="Fdhalpha-like"/>
    <property type="match status" value="1"/>
</dbReference>
<dbReference type="STRING" id="285458.BGM19_11135"/>
<dbReference type="InterPro" id="IPR006656">
    <property type="entry name" value="Mopterin_OxRdtase"/>
</dbReference>
<evidence type="ECO:0000256" key="7">
    <source>
        <dbReference type="ARBA" id="ARBA00023002"/>
    </source>
</evidence>
<dbReference type="InterPro" id="IPR041953">
    <property type="entry name" value="YdeP_MopB"/>
</dbReference>
<dbReference type="CDD" id="cd02787">
    <property type="entry name" value="MopB_CT_ydeP"/>
    <property type="match status" value="1"/>
</dbReference>
<dbReference type="SUPFAM" id="SSF50692">
    <property type="entry name" value="ADC-like"/>
    <property type="match status" value="1"/>
</dbReference>
<dbReference type="GO" id="GO:0008863">
    <property type="term" value="F:formate dehydrogenase (NAD+) activity"/>
    <property type="evidence" value="ECO:0007669"/>
    <property type="project" value="InterPro"/>
</dbReference>
<proteinExistence type="inferred from homology"/>
<evidence type="ECO:0008006" key="14">
    <source>
        <dbReference type="Google" id="ProtNLM"/>
    </source>
</evidence>
<evidence type="ECO:0000256" key="1">
    <source>
        <dbReference type="ARBA" id="ARBA00001942"/>
    </source>
</evidence>
<dbReference type="GO" id="GO:0043546">
    <property type="term" value="F:molybdopterin cofactor binding"/>
    <property type="evidence" value="ECO:0007669"/>
    <property type="project" value="InterPro"/>
</dbReference>
<dbReference type="EMBL" id="MEHJ01000001">
    <property type="protein sequence ID" value="OEJ27382.1"/>
    <property type="molecule type" value="Genomic_DNA"/>
</dbReference>
<dbReference type="SUPFAM" id="SSF53706">
    <property type="entry name" value="Formate dehydrogenase/DMSO reductase, domains 1-3"/>
    <property type="match status" value="1"/>
</dbReference>
<reference evidence="12 13" key="1">
    <citation type="submission" date="2016-08" db="EMBL/GenBank/DDBJ databases">
        <title>Complete genome sequence of Streptomyces agglomeratus strain 6-3-2, a novel anti-MRSA actinomycete isolated from Wuli of Tebit, China.</title>
        <authorList>
            <person name="Chen X."/>
        </authorList>
    </citation>
    <scope>NUCLEOTIDE SEQUENCE [LARGE SCALE GENOMIC DNA]</scope>
    <source>
        <strain evidence="12 13">6-3-2</strain>
    </source>
</reference>
<comment type="cofactor">
    <cofactor evidence="1">
        <name>Mo-bis(molybdopterin guanine dinucleotide)</name>
        <dbReference type="ChEBI" id="CHEBI:60539"/>
    </cofactor>
</comment>
<evidence type="ECO:0000256" key="9">
    <source>
        <dbReference type="ARBA" id="ARBA00023014"/>
    </source>
</evidence>
<dbReference type="InterPro" id="IPR006657">
    <property type="entry name" value="MoPterin_dinucl-bd_dom"/>
</dbReference>
<dbReference type="Proteomes" id="UP000095759">
    <property type="component" value="Unassembled WGS sequence"/>
</dbReference>
<keyword evidence="13" id="KW-1185">Reference proteome</keyword>
<evidence type="ECO:0000256" key="2">
    <source>
        <dbReference type="ARBA" id="ARBA00001966"/>
    </source>
</evidence>
<sequence>MAAKPPAGDPVQDAPQVAAPQHAAAGLPAIGHTLKMAQQQMGVRRTAQTLLKVNQKDGFDCPGCAWPEEDKRHKAEFCENGAKAVAEEATLRRVSPDFFAAHPVADLATRSGYWLGQQGRITQPMYLAEGAERYDAVTWERAFEIIAEELKALGSPDEAVFYTSGRTSNEAAFLLQLFAREFGTNNLPDCSNMCHESSGSALVETIGIGKGSVSLEDLHRADLIIVAGQNPGTNHPRMLTALEKAKAAGAKIISVNPLPEAGLERFKNPQTPQGMIKGAALTDLFLQIRLGGDQALFRLLNRLIVETEGAVDEAFVREHTHGYEDFAAAARDADWDETLAATGLERAKIEQALAMVLASKRTIVCWAMGLTQHKHAVPTIREVVNFLLLRGNIGRPGAGVCPVRGHSNVQGDRTMGTFERPAPAFLDALDKEFGITSPRHHGFDVVRSIQALRDGEAKVFFAMGGNFVGATPDTDVTEAAMRRARLTVHVSTKLNRSHAVTGARALILPTLGRTDKDVQAGGKQFVTVEDSMGMVHASRGNLAPASPHLLSEPAIVARLARAVLGPASRTPWEEFEKDYGTIRDRISRVVPGFEDFNARVARPGGFTLPHGPRDERRFNTPTGKANFTAAPVEYPRLPEGRLLLQTLRSHDQYNTTIYGLDDRYRGIRGGRRVVLVNPDDARELGLADGAYTDLVSEWKDGVERRAPGFRVVHYPTARGCAAAYYPETNVLVPLDATADTSNTPASKSVVVRLEQSPTA</sequence>
<dbReference type="Gene3D" id="3.40.50.740">
    <property type="match status" value="1"/>
</dbReference>
<dbReference type="GO" id="GO:0051539">
    <property type="term" value="F:4 iron, 4 sulfur cluster binding"/>
    <property type="evidence" value="ECO:0007669"/>
    <property type="project" value="UniProtKB-KW"/>
</dbReference>
<evidence type="ECO:0000256" key="5">
    <source>
        <dbReference type="ARBA" id="ARBA00022505"/>
    </source>
</evidence>
<dbReference type="Pfam" id="PF01568">
    <property type="entry name" value="Molydop_binding"/>
    <property type="match status" value="1"/>
</dbReference>
<name>A0A1E5PCW4_9ACTN</name>
<dbReference type="Gene3D" id="3.40.228.10">
    <property type="entry name" value="Dimethylsulfoxide Reductase, domain 2"/>
    <property type="match status" value="1"/>
</dbReference>
<protein>
    <recommendedName>
        <fullName evidence="14">Molybdopterin oxidoreductase domain-containing protein</fullName>
    </recommendedName>
</protein>
<dbReference type="RefSeq" id="WP_069935413.1">
    <property type="nucleotide sequence ID" value="NZ_MEHJ01000001.1"/>
</dbReference>
<organism evidence="12 13">
    <name type="scientific">Streptomyces agglomeratus</name>
    <dbReference type="NCBI Taxonomy" id="285458"/>
    <lineage>
        <taxon>Bacteria</taxon>
        <taxon>Bacillati</taxon>
        <taxon>Actinomycetota</taxon>
        <taxon>Actinomycetes</taxon>
        <taxon>Kitasatosporales</taxon>
        <taxon>Streptomycetaceae</taxon>
        <taxon>Streptomyces</taxon>
    </lineage>
</organism>
<evidence type="ECO:0000313" key="12">
    <source>
        <dbReference type="EMBL" id="OEJ27382.1"/>
    </source>
</evidence>
<dbReference type="InterPro" id="IPR037951">
    <property type="entry name" value="MopB_CT_YdeP"/>
</dbReference>
<evidence type="ECO:0000256" key="6">
    <source>
        <dbReference type="ARBA" id="ARBA00022723"/>
    </source>
</evidence>
<dbReference type="GO" id="GO:0016020">
    <property type="term" value="C:membrane"/>
    <property type="evidence" value="ECO:0007669"/>
    <property type="project" value="TreeGrafter"/>
</dbReference>
<dbReference type="GO" id="GO:0030151">
    <property type="term" value="F:molybdenum ion binding"/>
    <property type="evidence" value="ECO:0007669"/>
    <property type="project" value="InterPro"/>
</dbReference>
<gene>
    <name evidence="12" type="ORF">AS594_25790</name>
</gene>
<dbReference type="AlphaFoldDB" id="A0A1E5PCW4"/>
<evidence type="ECO:0000259" key="11">
    <source>
        <dbReference type="Pfam" id="PF01568"/>
    </source>
</evidence>
<dbReference type="InterPro" id="IPR050123">
    <property type="entry name" value="Prok_molybdopt-oxidoreductase"/>
</dbReference>
<accession>A0A1E5PCW4</accession>
<dbReference type="OrthoDB" id="5287431at2"/>
<feature type="domain" description="Molybdopterin dinucleotide-binding" evidence="11">
    <location>
        <begin position="642"/>
        <end position="749"/>
    </location>
</feature>
<dbReference type="CDD" id="cd02767">
    <property type="entry name" value="MopB_ydeP"/>
    <property type="match status" value="1"/>
</dbReference>
<dbReference type="PIRSF" id="PIRSF000144">
    <property type="entry name" value="CbbBc"/>
    <property type="match status" value="1"/>
</dbReference>
<dbReference type="Pfam" id="PF00384">
    <property type="entry name" value="Molybdopterin"/>
    <property type="match status" value="1"/>
</dbReference>
<keyword evidence="7" id="KW-0560">Oxidoreductase</keyword>
<keyword evidence="5" id="KW-0500">Molybdenum</keyword>
<keyword evidence="9" id="KW-0411">Iron-sulfur</keyword>